<gene>
    <name evidence="1" type="ordered locus">KPK_4179</name>
</gene>
<dbReference type="EMBL" id="CP000964">
    <property type="protein sequence ID" value="ACI08081.1"/>
    <property type="molecule type" value="Genomic_DNA"/>
</dbReference>
<dbReference type="HOGENOM" id="CLU_192895_0_0_6"/>
<reference evidence="1 2" key="1">
    <citation type="journal article" date="2008" name="PLoS Genet.">
        <title>Complete genome sequence of the N2-fixing broad host range endophyte Klebsiella pneumoniae 342 and virulence predictions verified in mice.</title>
        <authorList>
            <person name="Fouts D.E."/>
            <person name="Tyler H.L."/>
            <person name="DeBoy R.T."/>
            <person name="Daugherty S."/>
            <person name="Ren Q."/>
            <person name="Badger J.H."/>
            <person name="Durkin A.S."/>
            <person name="Huot H."/>
            <person name="Shrivastava S."/>
            <person name="Kothari S."/>
            <person name="Dodson R.J."/>
            <person name="Mohamoud Y."/>
            <person name="Khouri H."/>
            <person name="Roesch L.F."/>
            <person name="Krogfelt K.A."/>
            <person name="Struve C."/>
            <person name="Triplett E.W."/>
            <person name="Methe B.A."/>
        </authorList>
    </citation>
    <scope>NUCLEOTIDE SEQUENCE [LARGE SCALE GENOMIC DNA]</scope>
    <source>
        <strain evidence="1 2">342</strain>
    </source>
</reference>
<name>B5Y0I9_KLEV3</name>
<organism evidence="1 2">
    <name type="scientific">Klebsiella variicola (strain 342)</name>
    <name type="common">Klebsiella pneumoniae</name>
    <dbReference type="NCBI Taxonomy" id="507522"/>
    <lineage>
        <taxon>Bacteria</taxon>
        <taxon>Pseudomonadati</taxon>
        <taxon>Pseudomonadota</taxon>
        <taxon>Gammaproteobacteria</taxon>
        <taxon>Enterobacterales</taxon>
        <taxon>Enterobacteriaceae</taxon>
        <taxon>Klebsiella/Raoultella group</taxon>
        <taxon>Klebsiella</taxon>
        <taxon>Klebsiella pneumoniae complex</taxon>
    </lineage>
</organism>
<protein>
    <submittedName>
        <fullName evidence="1">Uncharacterized protein</fullName>
    </submittedName>
</protein>
<dbReference type="Proteomes" id="UP000001734">
    <property type="component" value="Chromosome"/>
</dbReference>
<dbReference type="BioCyc" id="KPNE507522:GI0B-4160-MONOMER"/>
<accession>B5Y0I9</accession>
<sequence>MVWFSGLAWLSKLCISRGCSMANSIPNSGRAVMMRNAKTGATWKVSRDYLKETFWFEPQGNLRHIRKAFEARDLLPNLVPAGTH</sequence>
<evidence type="ECO:0000313" key="2">
    <source>
        <dbReference type="Proteomes" id="UP000001734"/>
    </source>
</evidence>
<proteinExistence type="predicted"/>
<dbReference type="AlphaFoldDB" id="B5Y0I9"/>
<dbReference type="KEGG" id="kpe:KPK_4179"/>
<evidence type="ECO:0000313" key="1">
    <source>
        <dbReference type="EMBL" id="ACI08081.1"/>
    </source>
</evidence>